<dbReference type="InterPro" id="IPR020846">
    <property type="entry name" value="MFS_dom"/>
</dbReference>
<keyword evidence="2" id="KW-0813">Transport</keyword>
<comment type="subcellular location">
    <subcellularLocation>
        <location evidence="1">Cell membrane</location>
        <topology evidence="1">Multi-pass membrane protein</topology>
    </subcellularLocation>
</comment>
<organism evidence="9 10">
    <name type="scientific">Streptomyces aurantiacus</name>
    <dbReference type="NCBI Taxonomy" id="47760"/>
    <lineage>
        <taxon>Bacteria</taxon>
        <taxon>Bacillati</taxon>
        <taxon>Actinomycetota</taxon>
        <taxon>Actinomycetes</taxon>
        <taxon>Kitasatosporales</taxon>
        <taxon>Streptomycetaceae</taxon>
        <taxon>Streptomyces</taxon>
        <taxon>Streptomyces aurantiacus group</taxon>
    </lineage>
</organism>
<dbReference type="Gene3D" id="1.20.1250.20">
    <property type="entry name" value="MFS general substrate transporter like domains"/>
    <property type="match status" value="1"/>
</dbReference>
<feature type="transmembrane region" description="Helical" evidence="7">
    <location>
        <begin position="172"/>
        <end position="192"/>
    </location>
</feature>
<feature type="transmembrane region" description="Helical" evidence="7">
    <location>
        <begin position="368"/>
        <end position="393"/>
    </location>
</feature>
<evidence type="ECO:0000256" key="2">
    <source>
        <dbReference type="ARBA" id="ARBA00022448"/>
    </source>
</evidence>
<dbReference type="PANTHER" id="PTHR23517">
    <property type="entry name" value="RESISTANCE PROTEIN MDTM, PUTATIVE-RELATED-RELATED"/>
    <property type="match status" value="1"/>
</dbReference>
<dbReference type="Pfam" id="PF07690">
    <property type="entry name" value="MFS_1"/>
    <property type="match status" value="1"/>
</dbReference>
<feature type="transmembrane region" description="Helical" evidence="7">
    <location>
        <begin position="139"/>
        <end position="160"/>
    </location>
</feature>
<dbReference type="SUPFAM" id="SSF103473">
    <property type="entry name" value="MFS general substrate transporter"/>
    <property type="match status" value="1"/>
</dbReference>
<dbReference type="AlphaFoldDB" id="A0A7G1PGM4"/>
<evidence type="ECO:0000256" key="3">
    <source>
        <dbReference type="ARBA" id="ARBA00022475"/>
    </source>
</evidence>
<evidence type="ECO:0000256" key="4">
    <source>
        <dbReference type="ARBA" id="ARBA00022692"/>
    </source>
</evidence>
<feature type="transmembrane region" description="Helical" evidence="7">
    <location>
        <begin position="213"/>
        <end position="236"/>
    </location>
</feature>
<dbReference type="RefSeq" id="WP_246596675.1">
    <property type="nucleotide sequence ID" value="NZ_AP023440.1"/>
</dbReference>
<protein>
    <submittedName>
        <fullName evidence="9">MFS transporter</fullName>
    </submittedName>
</protein>
<keyword evidence="5 7" id="KW-1133">Transmembrane helix</keyword>
<keyword evidence="10" id="KW-1185">Reference proteome</keyword>
<proteinExistence type="predicted"/>
<dbReference type="PROSITE" id="PS00216">
    <property type="entry name" value="SUGAR_TRANSPORT_1"/>
    <property type="match status" value="1"/>
</dbReference>
<dbReference type="InterPro" id="IPR050171">
    <property type="entry name" value="MFS_Transporters"/>
</dbReference>
<feature type="transmembrane region" description="Helical" evidence="7">
    <location>
        <begin position="304"/>
        <end position="328"/>
    </location>
</feature>
<sequence>MRSAEDTPNVSSVRWVWLAAVPIVSLFVLSNAATVLYAVWQRDMGFSQSTLTWIFAIYIVGLLASLLIAGPVSDRIGRKPVLLPALALSVAGCVILLFASSVPALLAARLMTGVAVGAVVSCGMAAVADIAGPHRRRLAALLSSSAMVFGSGLGPLFAGLVANTAPDPVTPVFGTVLVLLLASLLIVTRMPLKPQPRREGPLIRLPSVPREQLIHLVLGISVFAPGLSGGSFFLSLGPSLLYEMDRETSTATAGSLVFAAFTAATLVQFAARRTSLPRILTGGSLSTVAGMAALYAAASGNSPSLLFVAAVLIGAGQGAGQFAGFTLLNTAVPAHRLAAANSSLSVGAYLPAAMLSLTAGVISDAAGVAFSAMALAVGLAITAAAGAIGIALIRDRLPRI</sequence>
<keyword evidence="3" id="KW-1003">Cell membrane</keyword>
<feature type="transmembrane region" description="Helical" evidence="7">
    <location>
        <begin position="81"/>
        <end position="100"/>
    </location>
</feature>
<evidence type="ECO:0000259" key="8">
    <source>
        <dbReference type="PROSITE" id="PS50850"/>
    </source>
</evidence>
<dbReference type="InterPro" id="IPR036259">
    <property type="entry name" value="MFS_trans_sf"/>
</dbReference>
<dbReference type="GO" id="GO:0022857">
    <property type="term" value="F:transmembrane transporter activity"/>
    <property type="evidence" value="ECO:0007669"/>
    <property type="project" value="InterPro"/>
</dbReference>
<feature type="transmembrane region" description="Helical" evidence="7">
    <location>
        <begin position="340"/>
        <end position="362"/>
    </location>
</feature>
<evidence type="ECO:0000256" key="7">
    <source>
        <dbReference type="SAM" id="Phobius"/>
    </source>
</evidence>
<reference evidence="9 10" key="1">
    <citation type="journal article" date="2014" name="Int. J. Syst. Evol. Microbiol.">
        <title>Complete genome sequence of Corynebacterium casei LMG S-19264T (=DSM 44701T), isolated from a smear-ripened cheese.</title>
        <authorList>
            <consortium name="US DOE Joint Genome Institute (JGI-PGF)"/>
            <person name="Walter F."/>
            <person name="Albersmeier A."/>
            <person name="Kalinowski J."/>
            <person name="Ruckert C."/>
        </authorList>
    </citation>
    <scope>NUCLEOTIDE SEQUENCE [LARGE SCALE GENOMIC DNA]</scope>
    <source>
        <strain evidence="9 10">JCM 4677</strain>
    </source>
</reference>
<dbReference type="InterPro" id="IPR011701">
    <property type="entry name" value="MFS"/>
</dbReference>
<dbReference type="InterPro" id="IPR005829">
    <property type="entry name" value="Sugar_transporter_CS"/>
</dbReference>
<evidence type="ECO:0000313" key="10">
    <source>
        <dbReference type="Proteomes" id="UP000516444"/>
    </source>
</evidence>
<feature type="transmembrane region" description="Helical" evidence="7">
    <location>
        <begin position="248"/>
        <end position="267"/>
    </location>
</feature>
<dbReference type="PANTHER" id="PTHR23517:SF13">
    <property type="entry name" value="MAJOR FACILITATOR SUPERFAMILY MFS_1"/>
    <property type="match status" value="1"/>
</dbReference>
<feature type="transmembrane region" description="Helical" evidence="7">
    <location>
        <begin position="12"/>
        <end position="39"/>
    </location>
</feature>
<evidence type="ECO:0000256" key="1">
    <source>
        <dbReference type="ARBA" id="ARBA00004651"/>
    </source>
</evidence>
<dbReference type="KEGG" id="sgm:GCM10017557_79150"/>
<dbReference type="Proteomes" id="UP000516444">
    <property type="component" value="Chromosome"/>
</dbReference>
<dbReference type="EMBL" id="AP023440">
    <property type="protein sequence ID" value="BCL33056.1"/>
    <property type="molecule type" value="Genomic_DNA"/>
</dbReference>
<evidence type="ECO:0000256" key="5">
    <source>
        <dbReference type="ARBA" id="ARBA00022989"/>
    </source>
</evidence>
<feature type="transmembrane region" description="Helical" evidence="7">
    <location>
        <begin position="279"/>
        <end position="298"/>
    </location>
</feature>
<name>A0A7G1PGM4_9ACTN</name>
<feature type="transmembrane region" description="Helical" evidence="7">
    <location>
        <begin position="106"/>
        <end position="127"/>
    </location>
</feature>
<feature type="transmembrane region" description="Helical" evidence="7">
    <location>
        <begin position="51"/>
        <end position="69"/>
    </location>
</feature>
<dbReference type="PROSITE" id="PS50850">
    <property type="entry name" value="MFS"/>
    <property type="match status" value="1"/>
</dbReference>
<keyword evidence="6 7" id="KW-0472">Membrane</keyword>
<dbReference type="GO" id="GO:0005886">
    <property type="term" value="C:plasma membrane"/>
    <property type="evidence" value="ECO:0007669"/>
    <property type="project" value="UniProtKB-SubCell"/>
</dbReference>
<evidence type="ECO:0000256" key="6">
    <source>
        <dbReference type="ARBA" id="ARBA00023136"/>
    </source>
</evidence>
<accession>A0A7G1PGM4</accession>
<gene>
    <name evidence="9" type="ORF">GCM10017557_79150</name>
</gene>
<evidence type="ECO:0000313" key="9">
    <source>
        <dbReference type="EMBL" id="BCL33056.1"/>
    </source>
</evidence>
<keyword evidence="4 7" id="KW-0812">Transmembrane</keyword>
<feature type="domain" description="Major facilitator superfamily (MFS) profile" evidence="8">
    <location>
        <begin position="1"/>
        <end position="400"/>
    </location>
</feature>